<dbReference type="Gene3D" id="2.40.10.10">
    <property type="entry name" value="Trypsin-like serine proteases"/>
    <property type="match status" value="2"/>
</dbReference>
<sequence length="326" mass="32334">GIALLFAGGTLGGAIGMRLRRGVDRLRLGIVDRVLGGALSVVVAALAISLVGQSVVVTGTPVLAPAVASSTVLRTIDDLTPSPLSQALAQLRQGVLSDGLPQFGALLDGAATAPAAAPIDLADPALNAAAQSVARISGTAYACSETSTGSGFVIAPDRVVTNAHVVAGVTNPIVELPGRAAVEGRIVYDDPHNDIAVIATDGLDAAAIPLGATLTAGAAAVVQGYPYGGPFTSGNASVTSVGEARVPDIYGSGSDVRDIYALDAVVRPGNSGGPLLDASGRAVGIVFARSDSDPNVGYAMTTAELTSVVAQAESMQQTVSSGACIR</sequence>
<proteinExistence type="predicted"/>
<dbReference type="InterPro" id="IPR001940">
    <property type="entry name" value="Peptidase_S1C"/>
</dbReference>
<dbReference type="AlphaFoldDB" id="A0A3C1KAK7"/>
<dbReference type="SUPFAM" id="SSF50494">
    <property type="entry name" value="Trypsin-like serine proteases"/>
    <property type="match status" value="1"/>
</dbReference>
<evidence type="ECO:0000313" key="1">
    <source>
        <dbReference type="EMBL" id="HAN23256.1"/>
    </source>
</evidence>
<dbReference type="InterPro" id="IPR043504">
    <property type="entry name" value="Peptidase_S1_PA_chymotrypsin"/>
</dbReference>
<dbReference type="PANTHER" id="PTHR43019:SF23">
    <property type="entry name" value="PROTEASE DO-LIKE 5, CHLOROPLASTIC"/>
    <property type="match status" value="1"/>
</dbReference>
<organism evidence="1 2">
    <name type="scientific">Microbacterium ginsengisoli</name>
    <dbReference type="NCBI Taxonomy" id="400772"/>
    <lineage>
        <taxon>Bacteria</taxon>
        <taxon>Bacillati</taxon>
        <taxon>Actinomycetota</taxon>
        <taxon>Actinomycetes</taxon>
        <taxon>Micrococcales</taxon>
        <taxon>Microbacteriaceae</taxon>
        <taxon>Microbacterium</taxon>
    </lineage>
</organism>
<comment type="caution">
    <text evidence="1">The sequence shown here is derived from an EMBL/GenBank/DDBJ whole genome shotgun (WGS) entry which is preliminary data.</text>
</comment>
<feature type="non-terminal residue" evidence="1">
    <location>
        <position position="1"/>
    </location>
</feature>
<dbReference type="Pfam" id="PF13365">
    <property type="entry name" value="Trypsin_2"/>
    <property type="match status" value="1"/>
</dbReference>
<dbReference type="PANTHER" id="PTHR43019">
    <property type="entry name" value="SERINE ENDOPROTEASE DEGS"/>
    <property type="match status" value="1"/>
</dbReference>
<dbReference type="PRINTS" id="PR00834">
    <property type="entry name" value="PROTEASES2C"/>
</dbReference>
<accession>A0A3C1KAK7</accession>
<name>A0A3C1KAK7_9MICO</name>
<dbReference type="GO" id="GO:0004252">
    <property type="term" value="F:serine-type endopeptidase activity"/>
    <property type="evidence" value="ECO:0007669"/>
    <property type="project" value="InterPro"/>
</dbReference>
<evidence type="ECO:0000313" key="2">
    <source>
        <dbReference type="Proteomes" id="UP000257479"/>
    </source>
</evidence>
<keyword evidence="1" id="KW-0378">Hydrolase</keyword>
<dbReference type="EMBL" id="DMNG01000023">
    <property type="protein sequence ID" value="HAN23256.1"/>
    <property type="molecule type" value="Genomic_DNA"/>
</dbReference>
<keyword evidence="1" id="KW-0645">Protease</keyword>
<dbReference type="GO" id="GO:0006508">
    <property type="term" value="P:proteolysis"/>
    <property type="evidence" value="ECO:0007669"/>
    <property type="project" value="UniProtKB-KW"/>
</dbReference>
<protein>
    <submittedName>
        <fullName evidence="1">Serine protease</fullName>
    </submittedName>
</protein>
<dbReference type="InterPro" id="IPR047680">
    <property type="entry name" value="MarP-like"/>
</dbReference>
<dbReference type="NCBIfam" id="NF033740">
    <property type="entry name" value="MarP_fam_protase"/>
    <property type="match status" value="1"/>
</dbReference>
<reference evidence="1 2" key="1">
    <citation type="journal article" date="2018" name="Nat. Biotechnol.">
        <title>A standardized bacterial taxonomy based on genome phylogeny substantially revises the tree of life.</title>
        <authorList>
            <person name="Parks D.H."/>
            <person name="Chuvochina M."/>
            <person name="Waite D.W."/>
            <person name="Rinke C."/>
            <person name="Skarshewski A."/>
            <person name="Chaumeil P.A."/>
            <person name="Hugenholtz P."/>
        </authorList>
    </citation>
    <scope>NUCLEOTIDE SEQUENCE [LARGE SCALE GENOMIC DNA]</scope>
    <source>
        <strain evidence="1">UBA9152</strain>
    </source>
</reference>
<dbReference type="InterPro" id="IPR009003">
    <property type="entry name" value="Peptidase_S1_PA"/>
</dbReference>
<gene>
    <name evidence="1" type="ORF">DCP95_01625</name>
</gene>
<dbReference type="Proteomes" id="UP000257479">
    <property type="component" value="Unassembled WGS sequence"/>
</dbReference>